<dbReference type="Proteomes" id="UP001595477">
    <property type="component" value="Unassembled WGS sequence"/>
</dbReference>
<accession>A0ABV7K5F8</accession>
<protein>
    <submittedName>
        <fullName evidence="2">Uncharacterized protein</fullName>
    </submittedName>
</protein>
<sequence length="65" mass="7523">MAVLILLSAGFFIVVLSLLVKYTREMRDLLREYRLEIKELNANVKTLKRRLNEITAARPDTGCNE</sequence>
<feature type="coiled-coil region" evidence="1">
    <location>
        <begin position="19"/>
        <end position="57"/>
    </location>
</feature>
<comment type="caution">
    <text evidence="2">The sequence shown here is derived from an EMBL/GenBank/DDBJ whole genome shotgun (WGS) entry which is preliminary data.</text>
</comment>
<reference evidence="3" key="1">
    <citation type="journal article" date="2019" name="Int. J. Syst. Evol. Microbiol.">
        <title>The Global Catalogue of Microorganisms (GCM) 10K type strain sequencing project: providing services to taxonomists for standard genome sequencing and annotation.</title>
        <authorList>
            <consortium name="The Broad Institute Genomics Platform"/>
            <consortium name="The Broad Institute Genome Sequencing Center for Infectious Disease"/>
            <person name="Wu L."/>
            <person name="Ma J."/>
        </authorList>
    </citation>
    <scope>NUCLEOTIDE SEQUENCE [LARGE SCALE GENOMIC DNA]</scope>
    <source>
        <strain evidence="3">KCTC 52449</strain>
    </source>
</reference>
<keyword evidence="1" id="KW-0175">Coiled coil</keyword>
<keyword evidence="3" id="KW-1185">Reference proteome</keyword>
<evidence type="ECO:0000313" key="2">
    <source>
        <dbReference type="EMBL" id="MFC3204239.1"/>
    </source>
</evidence>
<gene>
    <name evidence="2" type="ORF">ACFOEW_20740</name>
</gene>
<evidence type="ECO:0000313" key="3">
    <source>
        <dbReference type="Proteomes" id="UP001595477"/>
    </source>
</evidence>
<organism evidence="2 3">
    <name type="scientific">Alteromonas oceani</name>
    <dbReference type="NCBI Taxonomy" id="2071609"/>
    <lineage>
        <taxon>Bacteria</taxon>
        <taxon>Pseudomonadati</taxon>
        <taxon>Pseudomonadota</taxon>
        <taxon>Gammaproteobacteria</taxon>
        <taxon>Alteromonadales</taxon>
        <taxon>Alteromonadaceae</taxon>
        <taxon>Alteromonas/Salinimonas group</taxon>
        <taxon>Alteromonas</taxon>
    </lineage>
</organism>
<evidence type="ECO:0000256" key="1">
    <source>
        <dbReference type="SAM" id="Coils"/>
    </source>
</evidence>
<dbReference type="RefSeq" id="WP_123325491.1">
    <property type="nucleotide sequence ID" value="NZ_JBHRSX010000101.1"/>
</dbReference>
<name>A0ABV7K5F8_9ALTE</name>
<proteinExistence type="predicted"/>
<dbReference type="EMBL" id="JBHRSX010000101">
    <property type="protein sequence ID" value="MFC3204239.1"/>
    <property type="molecule type" value="Genomic_DNA"/>
</dbReference>